<name>A0A1M6FJF7_9ACTN</name>
<feature type="binding site" evidence="14">
    <location>
        <position position="98"/>
    </location>
    <ligand>
        <name>Mg(2+)</name>
        <dbReference type="ChEBI" id="CHEBI:18420"/>
        <label>1</label>
        <note>catalytic</note>
    </ligand>
</feature>
<evidence type="ECO:0000256" key="14">
    <source>
        <dbReference type="PIRSR" id="PIRSR600760-2"/>
    </source>
</evidence>
<accession>A0A1M6FJF7</accession>
<evidence type="ECO:0000256" key="6">
    <source>
        <dbReference type="ARBA" id="ARBA00022605"/>
    </source>
</evidence>
<keyword evidence="6" id="KW-0028">Amino-acid biosynthesis</keyword>
<keyword evidence="9 14" id="KW-0460">Magnesium</keyword>
<dbReference type="Proteomes" id="UP000184452">
    <property type="component" value="Unassembled WGS sequence"/>
</dbReference>
<evidence type="ECO:0000256" key="5">
    <source>
        <dbReference type="ARBA" id="ARBA00021697"/>
    </source>
</evidence>
<dbReference type="Pfam" id="PF00459">
    <property type="entry name" value="Inositol_P"/>
    <property type="match status" value="1"/>
</dbReference>
<evidence type="ECO:0000313" key="16">
    <source>
        <dbReference type="Proteomes" id="UP000184452"/>
    </source>
</evidence>
<evidence type="ECO:0000256" key="3">
    <source>
        <dbReference type="ARBA" id="ARBA00009759"/>
    </source>
</evidence>
<comment type="function">
    <text evidence="12">Catalyzes the dephosphorylation of histidinol-phosphate to histidinol, the direct precursor of histidine.</text>
</comment>
<dbReference type="GO" id="GO:0004401">
    <property type="term" value="F:histidinol-phosphatase activity"/>
    <property type="evidence" value="ECO:0007669"/>
    <property type="project" value="UniProtKB-UniRule"/>
</dbReference>
<evidence type="ECO:0000256" key="8">
    <source>
        <dbReference type="ARBA" id="ARBA00022801"/>
    </source>
</evidence>
<dbReference type="Gene3D" id="3.30.540.10">
    <property type="entry name" value="Fructose-1,6-Bisphosphatase, subunit A, domain 1"/>
    <property type="match status" value="1"/>
</dbReference>
<comment type="cofactor">
    <cofactor evidence="1 14">
        <name>Mg(2+)</name>
        <dbReference type="ChEBI" id="CHEBI:18420"/>
    </cofactor>
</comment>
<proteinExistence type="inferred from homology"/>
<evidence type="ECO:0000256" key="11">
    <source>
        <dbReference type="ARBA" id="ARBA00049158"/>
    </source>
</evidence>
<dbReference type="STRING" id="758803.SAMN05421803_10353"/>
<evidence type="ECO:0000256" key="10">
    <source>
        <dbReference type="ARBA" id="ARBA00023102"/>
    </source>
</evidence>
<dbReference type="InterPro" id="IPR011809">
    <property type="entry name" value="His_9_proposed"/>
</dbReference>
<organism evidence="15 16">
    <name type="scientific">Nocardiopsis flavescens</name>
    <dbReference type="NCBI Taxonomy" id="758803"/>
    <lineage>
        <taxon>Bacteria</taxon>
        <taxon>Bacillati</taxon>
        <taxon>Actinomycetota</taxon>
        <taxon>Actinomycetes</taxon>
        <taxon>Streptosporangiales</taxon>
        <taxon>Nocardiopsidaceae</taxon>
        <taxon>Nocardiopsis</taxon>
    </lineage>
</organism>
<dbReference type="FunFam" id="3.30.540.10:FF:000003">
    <property type="entry name" value="Inositol-1-monophosphatase"/>
    <property type="match status" value="1"/>
</dbReference>
<dbReference type="InterPro" id="IPR000760">
    <property type="entry name" value="Inositol_monophosphatase-like"/>
</dbReference>
<reference evidence="15 16" key="1">
    <citation type="submission" date="2016-11" db="EMBL/GenBank/DDBJ databases">
        <authorList>
            <person name="Jaros S."/>
            <person name="Januszkiewicz K."/>
            <person name="Wedrychowicz H."/>
        </authorList>
    </citation>
    <scope>NUCLEOTIDE SEQUENCE [LARGE SCALE GENOMIC DNA]</scope>
    <source>
        <strain evidence="15 16">CGMCC 4.5723</strain>
    </source>
</reference>
<evidence type="ECO:0000256" key="12">
    <source>
        <dbReference type="ARBA" id="ARBA00053547"/>
    </source>
</evidence>
<evidence type="ECO:0000256" key="2">
    <source>
        <dbReference type="ARBA" id="ARBA00004970"/>
    </source>
</evidence>
<feature type="binding site" evidence="14">
    <location>
        <position position="225"/>
    </location>
    <ligand>
        <name>Mg(2+)</name>
        <dbReference type="ChEBI" id="CHEBI:18420"/>
        <label>1</label>
        <note>catalytic</note>
    </ligand>
</feature>
<evidence type="ECO:0000256" key="13">
    <source>
        <dbReference type="NCBIfam" id="TIGR02067"/>
    </source>
</evidence>
<feature type="binding site" evidence="14">
    <location>
        <position position="80"/>
    </location>
    <ligand>
        <name>Mg(2+)</name>
        <dbReference type="ChEBI" id="CHEBI:18420"/>
        <label>1</label>
        <note>catalytic</note>
    </ligand>
</feature>
<keyword evidence="8" id="KW-0378">Hydrolase</keyword>
<dbReference type="PANTHER" id="PTHR43200:SF6">
    <property type="entry name" value="3'(2'),5'-BISPHOSPHATE NUCLEOTIDASE"/>
    <property type="match status" value="1"/>
</dbReference>
<keyword evidence="7 14" id="KW-0479">Metal-binding</keyword>
<dbReference type="GO" id="GO:0046872">
    <property type="term" value="F:metal ion binding"/>
    <property type="evidence" value="ECO:0007669"/>
    <property type="project" value="UniProtKB-KW"/>
</dbReference>
<feature type="binding site" evidence="14">
    <location>
        <position position="95"/>
    </location>
    <ligand>
        <name>Mg(2+)</name>
        <dbReference type="ChEBI" id="CHEBI:18420"/>
        <label>1</label>
        <note>catalytic</note>
    </ligand>
</feature>
<sequence length="279" mass="30105">MFVPGRVALPPMVSFDDDLRLAHVLADAADDIALKRFRALDLVVDTKPDLTPVTEADRLVEETLRSVLSRARPRDAVVGEEYGKSGNSNRVWVIDPIDGTKNYVRGVPVWATLIALLEGDRPVVGVVSAPALFRRWWASLGGGAWQGRSLSKASRCQVSKVSELSDASLSFSSLGGWEEQGRLESLLGLTRSVWRTRAYGDFWSHVMVAEGVVDIAAEPELSLWDAAPLPIILEEAGGRATSLNGGGFTDGGPLVCTNGILHDRALTWLNGGPTPLRPV</sequence>
<dbReference type="AlphaFoldDB" id="A0A1M6FJF7"/>
<gene>
    <name evidence="15" type="ORF">SAMN05421803_10353</name>
</gene>
<evidence type="ECO:0000256" key="7">
    <source>
        <dbReference type="ARBA" id="ARBA00022723"/>
    </source>
</evidence>
<comment type="catalytic activity">
    <reaction evidence="11">
        <text>L-histidinol phosphate + H2O = L-histidinol + phosphate</text>
        <dbReference type="Rhea" id="RHEA:14465"/>
        <dbReference type="ChEBI" id="CHEBI:15377"/>
        <dbReference type="ChEBI" id="CHEBI:43474"/>
        <dbReference type="ChEBI" id="CHEBI:57699"/>
        <dbReference type="ChEBI" id="CHEBI:57980"/>
        <dbReference type="EC" id="3.1.3.15"/>
    </reaction>
</comment>
<dbReference type="UniPathway" id="UPA00031">
    <property type="reaction ID" value="UER00013"/>
</dbReference>
<dbReference type="EMBL" id="FQZK01000003">
    <property type="protein sequence ID" value="SHI97878.1"/>
    <property type="molecule type" value="Genomic_DNA"/>
</dbReference>
<dbReference type="InterPro" id="IPR020583">
    <property type="entry name" value="Inositol_monoP_metal-BS"/>
</dbReference>
<comment type="pathway">
    <text evidence="2">Amino-acid biosynthesis; L-histidine biosynthesis; L-histidine from 5-phospho-alpha-D-ribose 1-diphosphate: step 8/9.</text>
</comment>
<dbReference type="PROSITE" id="PS00629">
    <property type="entry name" value="IMP_1"/>
    <property type="match status" value="1"/>
</dbReference>
<dbReference type="InterPro" id="IPR051090">
    <property type="entry name" value="Inositol_monoP_superfamily"/>
</dbReference>
<evidence type="ECO:0000313" key="15">
    <source>
        <dbReference type="EMBL" id="SHI97878.1"/>
    </source>
</evidence>
<evidence type="ECO:0000256" key="1">
    <source>
        <dbReference type="ARBA" id="ARBA00001946"/>
    </source>
</evidence>
<dbReference type="NCBIfam" id="TIGR02067">
    <property type="entry name" value="his_9_HisN"/>
    <property type="match status" value="1"/>
</dbReference>
<dbReference type="Gene3D" id="3.40.190.80">
    <property type="match status" value="1"/>
</dbReference>
<dbReference type="PRINTS" id="PR00377">
    <property type="entry name" value="IMPHPHTASES"/>
</dbReference>
<comment type="similarity">
    <text evidence="3">Belongs to the inositol monophosphatase superfamily.</text>
</comment>
<keyword evidence="16" id="KW-1185">Reference proteome</keyword>
<feature type="binding site" evidence="14">
    <location>
        <position position="97"/>
    </location>
    <ligand>
        <name>Mg(2+)</name>
        <dbReference type="ChEBI" id="CHEBI:18420"/>
        <label>1</label>
        <note>catalytic</note>
    </ligand>
</feature>
<dbReference type="CDD" id="cd01641">
    <property type="entry name" value="Bacterial_IMPase_like_1"/>
    <property type="match status" value="1"/>
</dbReference>
<dbReference type="EC" id="3.1.3.15" evidence="4 13"/>
<dbReference type="PANTHER" id="PTHR43200">
    <property type="entry name" value="PHOSPHATASE"/>
    <property type="match status" value="1"/>
</dbReference>
<protein>
    <recommendedName>
        <fullName evidence="5 13">Histidinol-phosphatase</fullName>
        <ecNumber evidence="4 13">3.1.3.15</ecNumber>
    </recommendedName>
</protein>
<evidence type="ECO:0000256" key="4">
    <source>
        <dbReference type="ARBA" id="ARBA00013085"/>
    </source>
</evidence>
<evidence type="ECO:0000256" key="9">
    <source>
        <dbReference type="ARBA" id="ARBA00022842"/>
    </source>
</evidence>
<keyword evidence="10" id="KW-0368">Histidine biosynthesis</keyword>
<dbReference type="GO" id="GO:0000105">
    <property type="term" value="P:L-histidine biosynthetic process"/>
    <property type="evidence" value="ECO:0007669"/>
    <property type="project" value="UniProtKB-UniRule"/>
</dbReference>
<dbReference type="SUPFAM" id="SSF56655">
    <property type="entry name" value="Carbohydrate phosphatase"/>
    <property type="match status" value="1"/>
</dbReference>